<feature type="domain" description="Manganese/iron superoxide dismutase N-terminal" evidence="14">
    <location>
        <begin position="2"/>
        <end position="83"/>
    </location>
</feature>
<dbReference type="InterPro" id="IPR019831">
    <property type="entry name" value="Mn/Fe_SOD_N"/>
</dbReference>
<dbReference type="GO" id="GO:0004784">
    <property type="term" value="F:superoxide dismutase activity"/>
    <property type="evidence" value="ECO:0007669"/>
    <property type="project" value="UniProtKB-EC"/>
</dbReference>
<feature type="domain" description="Manganese/iron superoxide dismutase C-terminal" evidence="15">
    <location>
        <begin position="94"/>
        <end position="193"/>
    </location>
</feature>
<sequence length="202" mass="23073">MSFKLHPLPYSYDALEPYIAAKITELHYTKHHQTYVNNLNAAYDKISQAIAKNDVKTQIDLQQAIRFNGGGHINHTLFWGNLAPHGSDAQKGGAELKEAINKQFGSFDKFEEKFHALLLGIQGSGWGWLVKNNDNGLLELFASPNQDPVPAKYTPLIGIDFWEHAYYIQYYNNKAEYAKKIFNVLNWETAENRWKGISDLKL</sequence>
<gene>
    <name evidence="16" type="ORF">CYFA0S_13e00188g</name>
</gene>
<dbReference type="AlphaFoldDB" id="A0A061B328"/>
<evidence type="ECO:0000259" key="14">
    <source>
        <dbReference type="Pfam" id="PF00081"/>
    </source>
</evidence>
<dbReference type="InterPro" id="IPR036314">
    <property type="entry name" value="SOD_C_sf"/>
</dbReference>
<dbReference type="InterPro" id="IPR001189">
    <property type="entry name" value="Mn/Fe_SOD"/>
</dbReference>
<dbReference type="OrthoDB" id="239262at2759"/>
<dbReference type="InterPro" id="IPR019832">
    <property type="entry name" value="Mn/Fe_SOD_C"/>
</dbReference>
<keyword evidence="6 12" id="KW-0479">Metal-binding</keyword>
<reference evidence="16" key="1">
    <citation type="journal article" date="2014" name="Genome Announc.">
        <title>Genome sequence of the yeast Cyberlindnera fabianii (Hansenula fabianii).</title>
        <authorList>
            <person name="Freel K.C."/>
            <person name="Sarilar V."/>
            <person name="Neuveglise C."/>
            <person name="Devillers H."/>
            <person name="Friedrich A."/>
            <person name="Schacherer J."/>
        </authorList>
    </citation>
    <scope>NUCLEOTIDE SEQUENCE</scope>
    <source>
        <strain evidence="16">YJS4271</strain>
    </source>
</reference>
<comment type="cofactor">
    <cofactor evidence="1">
        <name>Mn(2+)</name>
        <dbReference type="ChEBI" id="CHEBI:29035"/>
    </cofactor>
</comment>
<dbReference type="InterPro" id="IPR019833">
    <property type="entry name" value="Mn/Fe_SOD_BS"/>
</dbReference>
<dbReference type="InterPro" id="IPR050265">
    <property type="entry name" value="Fe/Mn_Superoxide_Dismutase"/>
</dbReference>
<evidence type="ECO:0000256" key="1">
    <source>
        <dbReference type="ARBA" id="ARBA00001936"/>
    </source>
</evidence>
<comment type="catalytic activity">
    <reaction evidence="11 13">
        <text>2 superoxide + 2 H(+) = H2O2 + O2</text>
        <dbReference type="Rhea" id="RHEA:20696"/>
        <dbReference type="ChEBI" id="CHEBI:15378"/>
        <dbReference type="ChEBI" id="CHEBI:15379"/>
        <dbReference type="ChEBI" id="CHEBI:16240"/>
        <dbReference type="ChEBI" id="CHEBI:18421"/>
        <dbReference type="EC" id="1.15.1.1"/>
    </reaction>
</comment>
<dbReference type="GO" id="GO:0005759">
    <property type="term" value="C:mitochondrial matrix"/>
    <property type="evidence" value="ECO:0007669"/>
    <property type="project" value="UniProtKB-SubCell"/>
</dbReference>
<dbReference type="InterPro" id="IPR036324">
    <property type="entry name" value="Mn/Fe_SOD_N_sf"/>
</dbReference>
<feature type="binding site" evidence="12">
    <location>
        <position position="75"/>
    </location>
    <ligand>
        <name>Mn(2+)</name>
        <dbReference type="ChEBI" id="CHEBI:29035"/>
    </ligand>
</feature>
<evidence type="ECO:0000256" key="8">
    <source>
        <dbReference type="ARBA" id="ARBA00023002"/>
    </source>
</evidence>
<dbReference type="Gene3D" id="1.10.287.990">
    <property type="entry name" value="Fe,Mn superoxide dismutase (SOD) domain"/>
    <property type="match status" value="1"/>
</dbReference>
<evidence type="ECO:0000256" key="10">
    <source>
        <dbReference type="ARBA" id="ARBA00023211"/>
    </source>
</evidence>
<feature type="binding site" evidence="12">
    <location>
        <position position="160"/>
    </location>
    <ligand>
        <name>Mn(2+)</name>
        <dbReference type="ChEBI" id="CHEBI:29035"/>
    </ligand>
</feature>
<dbReference type="Pfam" id="PF00081">
    <property type="entry name" value="Sod_Fe_N"/>
    <property type="match status" value="1"/>
</dbReference>
<accession>A0A061B328</accession>
<evidence type="ECO:0000256" key="11">
    <source>
        <dbReference type="ARBA" id="ARBA00049204"/>
    </source>
</evidence>
<dbReference type="FunFam" id="1.10.287.990:FF:000001">
    <property type="entry name" value="Superoxide dismutase"/>
    <property type="match status" value="1"/>
</dbReference>
<comment type="function">
    <text evidence="2">Destroys superoxide anion radicals which are normally produced within the cells and which are toxic to biological systems.</text>
</comment>
<dbReference type="Gene3D" id="3.55.40.20">
    <property type="entry name" value="Iron/manganese superoxide dismutase, C-terminal domain"/>
    <property type="match status" value="1"/>
</dbReference>
<dbReference type="Pfam" id="PF02777">
    <property type="entry name" value="Sod_Fe_C"/>
    <property type="match status" value="1"/>
</dbReference>
<dbReference type="PRINTS" id="PR01703">
    <property type="entry name" value="MNSODISMTASE"/>
</dbReference>
<dbReference type="VEuPathDB" id="FungiDB:BON22_1767"/>
<evidence type="ECO:0000256" key="7">
    <source>
        <dbReference type="ARBA" id="ARBA00022946"/>
    </source>
</evidence>
<evidence type="ECO:0000256" key="2">
    <source>
        <dbReference type="ARBA" id="ARBA00002170"/>
    </source>
</evidence>
<evidence type="ECO:0000256" key="6">
    <source>
        <dbReference type="ARBA" id="ARBA00022723"/>
    </source>
</evidence>
<evidence type="ECO:0000259" key="15">
    <source>
        <dbReference type="Pfam" id="PF02777"/>
    </source>
</evidence>
<evidence type="ECO:0000313" key="16">
    <source>
        <dbReference type="EMBL" id="CDR43875.1"/>
    </source>
</evidence>
<feature type="binding site" evidence="12">
    <location>
        <position position="164"/>
    </location>
    <ligand>
        <name>Mn(2+)</name>
        <dbReference type="ChEBI" id="CHEBI:29035"/>
    </ligand>
</feature>
<comment type="subunit">
    <text evidence="5">Homotetramer.</text>
</comment>
<dbReference type="GO" id="GO:0030145">
    <property type="term" value="F:manganese ion binding"/>
    <property type="evidence" value="ECO:0007669"/>
    <property type="project" value="TreeGrafter"/>
</dbReference>
<evidence type="ECO:0000256" key="13">
    <source>
        <dbReference type="RuleBase" id="RU000414"/>
    </source>
</evidence>
<dbReference type="PANTHER" id="PTHR11404:SF29">
    <property type="entry name" value="SUPEROXIDE DISMUTASE"/>
    <property type="match status" value="1"/>
</dbReference>
<keyword evidence="10" id="KW-0464">Manganese</keyword>
<comment type="subcellular location">
    <subcellularLocation>
        <location evidence="3">Mitochondrion matrix</location>
    </subcellularLocation>
</comment>
<evidence type="ECO:0000256" key="4">
    <source>
        <dbReference type="ARBA" id="ARBA00008714"/>
    </source>
</evidence>
<dbReference type="FunFam" id="3.55.40.20:FF:000004">
    <property type="entry name" value="Superoxide dismutase [Fe]"/>
    <property type="match status" value="1"/>
</dbReference>
<dbReference type="SUPFAM" id="SSF46609">
    <property type="entry name" value="Fe,Mn superoxide dismutase (SOD), N-terminal domain"/>
    <property type="match status" value="1"/>
</dbReference>
<keyword evidence="9" id="KW-0496">Mitochondrion</keyword>
<proteinExistence type="inferred from homology"/>
<keyword evidence="8 13" id="KW-0560">Oxidoreductase</keyword>
<dbReference type="PANTHER" id="PTHR11404">
    <property type="entry name" value="SUPEROXIDE DISMUTASE 2"/>
    <property type="match status" value="1"/>
</dbReference>
<evidence type="ECO:0000256" key="5">
    <source>
        <dbReference type="ARBA" id="ARBA00011881"/>
    </source>
</evidence>
<evidence type="ECO:0000256" key="12">
    <source>
        <dbReference type="PIRSR" id="PIRSR000349-1"/>
    </source>
</evidence>
<comment type="similarity">
    <text evidence="4 13">Belongs to the iron/manganese superoxide dismutase family.</text>
</comment>
<dbReference type="PIRSF" id="PIRSF000349">
    <property type="entry name" value="SODismutase"/>
    <property type="match status" value="1"/>
</dbReference>
<dbReference type="EC" id="1.15.1.1" evidence="13"/>
<organism evidence="16">
    <name type="scientific">Cyberlindnera fabianii</name>
    <name type="common">Yeast</name>
    <name type="synonym">Hansenula fabianii</name>
    <dbReference type="NCBI Taxonomy" id="36022"/>
    <lineage>
        <taxon>Eukaryota</taxon>
        <taxon>Fungi</taxon>
        <taxon>Dikarya</taxon>
        <taxon>Ascomycota</taxon>
        <taxon>Saccharomycotina</taxon>
        <taxon>Saccharomycetes</taxon>
        <taxon>Phaffomycetales</taxon>
        <taxon>Phaffomycetaceae</taxon>
        <taxon>Cyberlindnera</taxon>
    </lineage>
</organism>
<keyword evidence="7" id="KW-0809">Transit peptide</keyword>
<feature type="binding site" evidence="12">
    <location>
        <position position="27"/>
    </location>
    <ligand>
        <name>Mn(2+)</name>
        <dbReference type="ChEBI" id="CHEBI:29035"/>
    </ligand>
</feature>
<name>A0A061B328_CYBFA</name>
<evidence type="ECO:0000256" key="9">
    <source>
        <dbReference type="ARBA" id="ARBA00023128"/>
    </source>
</evidence>
<protein>
    <recommendedName>
        <fullName evidence="13">Superoxide dismutase</fullName>
        <ecNumber evidence="13">1.15.1.1</ecNumber>
    </recommendedName>
</protein>
<dbReference type="SUPFAM" id="SSF54719">
    <property type="entry name" value="Fe,Mn superoxide dismutase (SOD), C-terminal domain"/>
    <property type="match status" value="1"/>
</dbReference>
<evidence type="ECO:0000256" key="3">
    <source>
        <dbReference type="ARBA" id="ARBA00004305"/>
    </source>
</evidence>
<dbReference type="PROSITE" id="PS00088">
    <property type="entry name" value="SOD_MN"/>
    <property type="match status" value="1"/>
</dbReference>
<dbReference type="EMBL" id="LK052898">
    <property type="protein sequence ID" value="CDR43875.1"/>
    <property type="molecule type" value="Genomic_DNA"/>
</dbReference>
<comment type="function">
    <text evidence="13">Destroys radicals which are normally produced within the cells and which are toxic to biological systems.</text>
</comment>
<dbReference type="PhylomeDB" id="A0A061B328"/>